<evidence type="ECO:0000256" key="2">
    <source>
        <dbReference type="ARBA" id="ARBA00008017"/>
    </source>
</evidence>
<keyword evidence="4 7" id="KW-0812">Transmembrane</keyword>
<gene>
    <name evidence="10" type="ORF">SAMN05660236_5130</name>
</gene>
<evidence type="ECO:0000259" key="9">
    <source>
        <dbReference type="Pfam" id="PF21082"/>
    </source>
</evidence>
<dbReference type="Proteomes" id="UP000190961">
    <property type="component" value="Unassembled WGS sequence"/>
</dbReference>
<keyword evidence="5 7" id="KW-1133">Transmembrane helix</keyword>
<comment type="similarity">
    <text evidence="2">Belongs to the MscS (TC 1.A.23) family.</text>
</comment>
<dbReference type="InterPro" id="IPR010920">
    <property type="entry name" value="LSM_dom_sf"/>
</dbReference>
<dbReference type="Pfam" id="PF21082">
    <property type="entry name" value="MS_channel_3rd"/>
    <property type="match status" value="1"/>
</dbReference>
<evidence type="ECO:0000313" key="11">
    <source>
        <dbReference type="Proteomes" id="UP000190961"/>
    </source>
</evidence>
<feature type="transmembrane region" description="Helical" evidence="7">
    <location>
        <begin position="21"/>
        <end position="41"/>
    </location>
</feature>
<dbReference type="SUPFAM" id="SSF82689">
    <property type="entry name" value="Mechanosensitive channel protein MscS (YggB), C-terminal domain"/>
    <property type="match status" value="1"/>
</dbReference>
<dbReference type="Gene3D" id="1.10.287.1260">
    <property type="match status" value="1"/>
</dbReference>
<sequence>MARSMVRTRVKPAIINAIRAELFLLNAAICLGHSLKYLLTIADELSYFSPMKVIGNYWDDVFFAIIVFTVAVIIARVLRFIIGRLVKGASNKLKVDPTKYNFLKNAVEFIVYMIALTIVFNSIPKLKSYGTALFAGAGVLAAIVGFASQSAFSNIVSGIFIVIFRPFSVGDRVRVGQLYTGDVEDITLRHTVIKDFENRRIVIPNSVISNETIINSTLAHENLCVFIELGVSFDTDVDQAMRILQEEVMKHPDCMDNRTHEEIESGNPQVDVRLINITETALQLRAYAWAKDPSSGFNLKCDVLKSIKRRFDDAGISLAYPQRLIYIKESNTLKS</sequence>
<dbReference type="InterPro" id="IPR011014">
    <property type="entry name" value="MscS_channel_TM-2"/>
</dbReference>
<proteinExistence type="inferred from homology"/>
<protein>
    <submittedName>
        <fullName evidence="10">Mechanosensitive ion channel</fullName>
    </submittedName>
</protein>
<dbReference type="InterPro" id="IPR006685">
    <property type="entry name" value="MscS_channel_2nd"/>
</dbReference>
<dbReference type="SUPFAM" id="SSF82861">
    <property type="entry name" value="Mechanosensitive channel protein MscS (YggB), transmembrane region"/>
    <property type="match status" value="1"/>
</dbReference>
<dbReference type="PANTHER" id="PTHR30221">
    <property type="entry name" value="SMALL-CONDUCTANCE MECHANOSENSITIVE CHANNEL"/>
    <property type="match status" value="1"/>
</dbReference>
<evidence type="ECO:0000256" key="4">
    <source>
        <dbReference type="ARBA" id="ARBA00022692"/>
    </source>
</evidence>
<keyword evidence="3" id="KW-1003">Cell membrane</keyword>
<evidence type="ECO:0000256" key="1">
    <source>
        <dbReference type="ARBA" id="ARBA00004651"/>
    </source>
</evidence>
<dbReference type="AlphaFoldDB" id="A0A1T5MDT4"/>
<organism evidence="10 11">
    <name type="scientific">Ohtaekwangia koreensis</name>
    <dbReference type="NCBI Taxonomy" id="688867"/>
    <lineage>
        <taxon>Bacteria</taxon>
        <taxon>Pseudomonadati</taxon>
        <taxon>Bacteroidota</taxon>
        <taxon>Cytophagia</taxon>
        <taxon>Cytophagales</taxon>
        <taxon>Fulvivirgaceae</taxon>
        <taxon>Ohtaekwangia</taxon>
    </lineage>
</organism>
<feature type="transmembrane region" description="Helical" evidence="7">
    <location>
        <begin position="132"/>
        <end position="164"/>
    </location>
</feature>
<keyword evidence="6 7" id="KW-0472">Membrane</keyword>
<evidence type="ECO:0000256" key="7">
    <source>
        <dbReference type="SAM" id="Phobius"/>
    </source>
</evidence>
<dbReference type="EMBL" id="FUZU01000004">
    <property type="protein sequence ID" value="SKC86380.1"/>
    <property type="molecule type" value="Genomic_DNA"/>
</dbReference>
<keyword evidence="11" id="KW-1185">Reference proteome</keyword>
<evidence type="ECO:0000259" key="8">
    <source>
        <dbReference type="Pfam" id="PF00924"/>
    </source>
</evidence>
<name>A0A1T5MDT4_9BACT</name>
<evidence type="ECO:0000256" key="3">
    <source>
        <dbReference type="ARBA" id="ARBA00022475"/>
    </source>
</evidence>
<feature type="transmembrane region" description="Helical" evidence="7">
    <location>
        <begin position="102"/>
        <end position="120"/>
    </location>
</feature>
<evidence type="ECO:0000256" key="6">
    <source>
        <dbReference type="ARBA" id="ARBA00023136"/>
    </source>
</evidence>
<dbReference type="InterPro" id="IPR045275">
    <property type="entry name" value="MscS_archaea/bacteria_type"/>
</dbReference>
<comment type="subcellular location">
    <subcellularLocation>
        <location evidence="1">Cell membrane</location>
        <topology evidence="1">Multi-pass membrane protein</topology>
    </subcellularLocation>
</comment>
<dbReference type="Pfam" id="PF00924">
    <property type="entry name" value="MS_channel_2nd"/>
    <property type="match status" value="1"/>
</dbReference>
<dbReference type="InterPro" id="IPR023408">
    <property type="entry name" value="MscS_beta-dom_sf"/>
</dbReference>
<reference evidence="10 11" key="1">
    <citation type="submission" date="2017-02" db="EMBL/GenBank/DDBJ databases">
        <authorList>
            <person name="Peterson S.W."/>
        </authorList>
    </citation>
    <scope>NUCLEOTIDE SEQUENCE [LARGE SCALE GENOMIC DNA]</scope>
    <source>
        <strain evidence="10 11">DSM 25262</strain>
    </source>
</reference>
<dbReference type="PANTHER" id="PTHR30221:SF1">
    <property type="entry name" value="SMALL-CONDUCTANCE MECHANOSENSITIVE CHANNEL"/>
    <property type="match status" value="1"/>
</dbReference>
<dbReference type="SUPFAM" id="SSF50182">
    <property type="entry name" value="Sm-like ribonucleoproteins"/>
    <property type="match status" value="1"/>
</dbReference>
<dbReference type="InterPro" id="IPR049278">
    <property type="entry name" value="MS_channel_C"/>
</dbReference>
<dbReference type="STRING" id="688867.SAMN05660236_5130"/>
<dbReference type="Gene3D" id="3.30.70.100">
    <property type="match status" value="1"/>
</dbReference>
<dbReference type="GO" id="GO:0005886">
    <property type="term" value="C:plasma membrane"/>
    <property type="evidence" value="ECO:0007669"/>
    <property type="project" value="UniProtKB-SubCell"/>
</dbReference>
<feature type="domain" description="Mechanosensitive ion channel MscS C-terminal" evidence="9">
    <location>
        <begin position="228"/>
        <end position="317"/>
    </location>
</feature>
<feature type="domain" description="Mechanosensitive ion channel MscS" evidence="8">
    <location>
        <begin position="151"/>
        <end position="217"/>
    </location>
</feature>
<dbReference type="InterPro" id="IPR011066">
    <property type="entry name" value="MscS_channel_C_sf"/>
</dbReference>
<evidence type="ECO:0000313" key="10">
    <source>
        <dbReference type="EMBL" id="SKC86380.1"/>
    </source>
</evidence>
<evidence type="ECO:0000256" key="5">
    <source>
        <dbReference type="ARBA" id="ARBA00022989"/>
    </source>
</evidence>
<dbReference type="Gene3D" id="2.30.30.60">
    <property type="match status" value="1"/>
</dbReference>
<feature type="transmembrane region" description="Helical" evidence="7">
    <location>
        <begin position="61"/>
        <end position="82"/>
    </location>
</feature>
<dbReference type="GO" id="GO:0008381">
    <property type="term" value="F:mechanosensitive monoatomic ion channel activity"/>
    <property type="evidence" value="ECO:0007669"/>
    <property type="project" value="InterPro"/>
</dbReference>
<accession>A0A1T5MDT4</accession>